<evidence type="ECO:0000313" key="21">
    <source>
        <dbReference type="Proteomes" id="UP000185568"/>
    </source>
</evidence>
<evidence type="ECO:0000256" key="2">
    <source>
        <dbReference type="ARBA" id="ARBA00000711"/>
    </source>
</evidence>
<dbReference type="OrthoDB" id="9799422at2"/>
<evidence type="ECO:0000256" key="6">
    <source>
        <dbReference type="ARBA" id="ARBA00005159"/>
    </source>
</evidence>
<evidence type="ECO:0000256" key="19">
    <source>
        <dbReference type="PIRSR" id="PIRSR006135-2"/>
    </source>
</evidence>
<feature type="binding site" evidence="19">
    <location>
        <begin position="7"/>
        <end position="14"/>
    </location>
    <ligand>
        <name>GTP</name>
        <dbReference type="ChEBI" id="CHEBI:37565"/>
    </ligand>
</feature>
<dbReference type="InterPro" id="IPR003203">
    <property type="entry name" value="CobU/CobP"/>
</dbReference>
<comment type="catalytic activity">
    <reaction evidence="2">
        <text>adenosylcob(III)inamide phosphate + GTP + H(+) = adenosylcob(III)inamide-GDP + diphosphate</text>
        <dbReference type="Rhea" id="RHEA:22712"/>
        <dbReference type="ChEBI" id="CHEBI:15378"/>
        <dbReference type="ChEBI" id="CHEBI:33019"/>
        <dbReference type="ChEBI" id="CHEBI:37565"/>
        <dbReference type="ChEBI" id="CHEBI:58502"/>
        <dbReference type="ChEBI" id="CHEBI:60487"/>
        <dbReference type="EC" id="2.7.7.62"/>
    </reaction>
</comment>
<dbReference type="PANTHER" id="PTHR34848">
    <property type="match status" value="1"/>
</dbReference>
<protein>
    <recommendedName>
        <fullName evidence="16">Adenosylcobinamide kinase</fullName>
        <ecNumber evidence="8">2.7.1.156</ecNumber>
        <ecNumber evidence="9">2.7.7.62</ecNumber>
    </recommendedName>
    <alternativeName>
        <fullName evidence="17">Adenosylcobinamide-phosphate guanylyltransferase</fullName>
    </alternativeName>
</protein>
<evidence type="ECO:0000256" key="12">
    <source>
        <dbReference type="ARBA" id="ARBA00022741"/>
    </source>
</evidence>
<evidence type="ECO:0000256" key="15">
    <source>
        <dbReference type="ARBA" id="ARBA00023134"/>
    </source>
</evidence>
<evidence type="ECO:0000313" key="20">
    <source>
        <dbReference type="EMBL" id="OLN23657.1"/>
    </source>
</evidence>
<dbReference type="EC" id="2.7.7.62" evidence="9"/>
<evidence type="ECO:0000256" key="4">
    <source>
        <dbReference type="ARBA" id="ARBA00003889"/>
    </source>
</evidence>
<evidence type="ECO:0000256" key="10">
    <source>
        <dbReference type="ARBA" id="ARBA00022573"/>
    </source>
</evidence>
<reference evidence="20 21" key="1">
    <citation type="submission" date="2016-12" db="EMBL/GenBank/DDBJ databases">
        <title>Domibacillus antri genome sequencing.</title>
        <authorList>
            <person name="Verma A."/>
            <person name="Krishnamurthi S."/>
        </authorList>
    </citation>
    <scope>NUCLEOTIDE SEQUENCE [LARGE SCALE GENOMIC DNA]</scope>
    <source>
        <strain evidence="20 21">XD80</strain>
    </source>
</reference>
<dbReference type="UniPathway" id="UPA00148">
    <property type="reaction ID" value="UER00236"/>
</dbReference>
<dbReference type="RefSeq" id="WP_075397344.1">
    <property type="nucleotide sequence ID" value="NZ_MSDU01000006.1"/>
</dbReference>
<comment type="caution">
    <text evidence="20">The sequence shown here is derived from an EMBL/GenBank/DDBJ whole genome shotgun (WGS) entry which is preliminary data.</text>
</comment>
<evidence type="ECO:0000256" key="5">
    <source>
        <dbReference type="ARBA" id="ARBA00004692"/>
    </source>
</evidence>
<dbReference type="GO" id="GO:0008820">
    <property type="term" value="F:cobinamide phosphate guanylyltransferase activity"/>
    <property type="evidence" value="ECO:0007669"/>
    <property type="project" value="UniProtKB-EC"/>
</dbReference>
<keyword evidence="21" id="KW-1185">Reference proteome</keyword>
<evidence type="ECO:0000256" key="14">
    <source>
        <dbReference type="ARBA" id="ARBA00022840"/>
    </source>
</evidence>
<evidence type="ECO:0000256" key="13">
    <source>
        <dbReference type="ARBA" id="ARBA00022777"/>
    </source>
</evidence>
<feature type="binding site" evidence="19">
    <location>
        <position position="66"/>
    </location>
    <ligand>
        <name>GTP</name>
        <dbReference type="ChEBI" id="CHEBI:37565"/>
    </ligand>
</feature>
<dbReference type="GO" id="GO:0005525">
    <property type="term" value="F:GTP binding"/>
    <property type="evidence" value="ECO:0007669"/>
    <property type="project" value="UniProtKB-KW"/>
</dbReference>
<accession>A0A1Q8Q8I3</accession>
<comment type="function">
    <text evidence="4">Catalyzes ATP-dependent phosphorylation of adenosylcobinamide and addition of GMP to adenosylcobinamide phosphate.</text>
</comment>
<comment type="similarity">
    <text evidence="7">Belongs to the CobU/CobP family.</text>
</comment>
<dbReference type="GO" id="GO:0009236">
    <property type="term" value="P:cobalamin biosynthetic process"/>
    <property type="evidence" value="ECO:0007669"/>
    <property type="project" value="UniProtKB-UniPathway"/>
</dbReference>
<keyword evidence="10" id="KW-0169">Cobalamin biosynthesis</keyword>
<evidence type="ECO:0000256" key="17">
    <source>
        <dbReference type="ARBA" id="ARBA00030571"/>
    </source>
</evidence>
<dbReference type="InterPro" id="IPR027417">
    <property type="entry name" value="P-loop_NTPase"/>
</dbReference>
<keyword evidence="11" id="KW-0808">Transferase</keyword>
<evidence type="ECO:0000256" key="7">
    <source>
        <dbReference type="ARBA" id="ARBA00007490"/>
    </source>
</evidence>
<evidence type="ECO:0000256" key="16">
    <source>
        <dbReference type="ARBA" id="ARBA00029570"/>
    </source>
</evidence>
<keyword evidence="14" id="KW-0067">ATP-binding</keyword>
<dbReference type="EMBL" id="MSDU01000006">
    <property type="protein sequence ID" value="OLN23657.1"/>
    <property type="molecule type" value="Genomic_DNA"/>
</dbReference>
<dbReference type="Gene3D" id="3.40.50.300">
    <property type="entry name" value="P-loop containing nucleotide triphosphate hydrolases"/>
    <property type="match status" value="1"/>
</dbReference>
<dbReference type="Pfam" id="PF02283">
    <property type="entry name" value="CobU"/>
    <property type="match status" value="1"/>
</dbReference>
<comment type="pathway">
    <text evidence="5">Cofactor biosynthesis; adenosylcobalamin biosynthesis; adenosylcobalamin from cob(II)yrinate a,c-diamide: step 6/7.</text>
</comment>
<feature type="binding site" evidence="19">
    <location>
        <begin position="35"/>
        <end position="37"/>
    </location>
    <ligand>
        <name>GTP</name>
        <dbReference type="ChEBI" id="CHEBI:37565"/>
    </ligand>
</feature>
<gene>
    <name evidence="20" type="ORF">BTO30_03555</name>
</gene>
<dbReference type="PANTHER" id="PTHR34848:SF1">
    <property type="entry name" value="BIFUNCTIONAL ADENOSYLCOBALAMIN BIOSYNTHESIS PROTEIN COBU"/>
    <property type="match status" value="1"/>
</dbReference>
<dbReference type="PIRSF" id="PIRSF006135">
    <property type="entry name" value="CobU"/>
    <property type="match status" value="1"/>
</dbReference>
<feature type="binding site" evidence="19">
    <location>
        <begin position="52"/>
        <end position="55"/>
    </location>
    <ligand>
        <name>GTP</name>
        <dbReference type="ChEBI" id="CHEBI:37565"/>
    </ligand>
</feature>
<evidence type="ECO:0000256" key="3">
    <source>
        <dbReference type="ARBA" id="ARBA00001522"/>
    </source>
</evidence>
<keyword evidence="12 19" id="KW-0547">Nucleotide-binding</keyword>
<evidence type="ECO:0000256" key="9">
    <source>
        <dbReference type="ARBA" id="ARBA00012523"/>
    </source>
</evidence>
<dbReference type="GO" id="GO:0005524">
    <property type="term" value="F:ATP binding"/>
    <property type="evidence" value="ECO:0007669"/>
    <property type="project" value="UniProtKB-KW"/>
</dbReference>
<keyword evidence="15 19" id="KW-0342">GTP-binding</keyword>
<comment type="catalytic activity">
    <reaction evidence="3">
        <text>adenosylcob(III)inamide + GTP = adenosylcob(III)inamide phosphate + GDP + H(+)</text>
        <dbReference type="Rhea" id="RHEA:15765"/>
        <dbReference type="ChEBI" id="CHEBI:2480"/>
        <dbReference type="ChEBI" id="CHEBI:15378"/>
        <dbReference type="ChEBI" id="CHEBI:37565"/>
        <dbReference type="ChEBI" id="CHEBI:58189"/>
        <dbReference type="ChEBI" id="CHEBI:58502"/>
        <dbReference type="EC" id="2.7.1.156"/>
    </reaction>
</comment>
<dbReference type="GO" id="GO:0043752">
    <property type="term" value="F:adenosylcobinamide kinase activity"/>
    <property type="evidence" value="ECO:0007669"/>
    <property type="project" value="UniProtKB-EC"/>
</dbReference>
<name>A0A1Q8Q8I3_9BACI</name>
<organism evidence="20 21">
    <name type="scientific">Domibacillus antri</name>
    <dbReference type="NCBI Taxonomy" id="1714264"/>
    <lineage>
        <taxon>Bacteria</taxon>
        <taxon>Bacillati</taxon>
        <taxon>Bacillota</taxon>
        <taxon>Bacilli</taxon>
        <taxon>Bacillales</taxon>
        <taxon>Bacillaceae</taxon>
        <taxon>Domibacillus</taxon>
    </lineage>
</organism>
<evidence type="ECO:0000256" key="11">
    <source>
        <dbReference type="ARBA" id="ARBA00022679"/>
    </source>
</evidence>
<dbReference type="STRING" id="1714264.BTO30_03555"/>
<feature type="active site" description="GMP-histidine intermediate" evidence="18">
    <location>
        <position position="51"/>
    </location>
</feature>
<evidence type="ECO:0000256" key="8">
    <source>
        <dbReference type="ARBA" id="ARBA00012016"/>
    </source>
</evidence>
<keyword evidence="13" id="KW-0418">Kinase</keyword>
<comment type="pathway">
    <text evidence="6">Cofactor biosynthesis; adenosylcobalamin biosynthesis; adenosylcobalamin from cob(II)yrinate a,c-diamide: step 5/7.</text>
</comment>
<feature type="binding site" evidence="19">
    <location>
        <position position="85"/>
    </location>
    <ligand>
        <name>GTP</name>
        <dbReference type="ChEBI" id="CHEBI:37565"/>
    </ligand>
</feature>
<dbReference type="SUPFAM" id="SSF52540">
    <property type="entry name" value="P-loop containing nucleoside triphosphate hydrolases"/>
    <property type="match status" value="1"/>
</dbReference>
<dbReference type="Proteomes" id="UP000185568">
    <property type="component" value="Unassembled WGS sequence"/>
</dbReference>
<proteinExistence type="inferred from homology"/>
<comment type="catalytic activity">
    <reaction evidence="1">
        <text>adenosylcob(III)inamide + ATP = adenosylcob(III)inamide phosphate + ADP + H(+)</text>
        <dbReference type="Rhea" id="RHEA:15769"/>
        <dbReference type="ChEBI" id="CHEBI:2480"/>
        <dbReference type="ChEBI" id="CHEBI:15378"/>
        <dbReference type="ChEBI" id="CHEBI:30616"/>
        <dbReference type="ChEBI" id="CHEBI:58502"/>
        <dbReference type="ChEBI" id="CHEBI:456216"/>
        <dbReference type="EC" id="2.7.1.156"/>
    </reaction>
</comment>
<evidence type="ECO:0000256" key="1">
    <source>
        <dbReference type="ARBA" id="ARBA00000312"/>
    </source>
</evidence>
<dbReference type="EC" id="2.7.1.156" evidence="8"/>
<dbReference type="AlphaFoldDB" id="A0A1Q8Q8I3"/>
<sequence>MLIFISGGVRSGKSGVAEQLAARFAHLEGRLVYAACGSRTDAEMDERIFYHRARRENSGHSWTTVEQSVDIAHINVHPNDTVLIDCVTTLLAGEYFREDKPAFEAGSRIVDGILDLAKRAGTVIAVSNELSFETPSTELTADYMKTLGFIHQKIVKESDAAILVEHGIPVIKKGVVTCVE</sequence>
<evidence type="ECO:0000256" key="18">
    <source>
        <dbReference type="PIRSR" id="PIRSR006135-1"/>
    </source>
</evidence>